<evidence type="ECO:0000256" key="3">
    <source>
        <dbReference type="ARBA" id="ARBA00022723"/>
    </source>
</evidence>
<comment type="cofactor">
    <cofactor evidence="1">
        <name>Ca(2+)</name>
        <dbReference type="ChEBI" id="CHEBI:29108"/>
    </cofactor>
</comment>
<feature type="active site" description="Charge relay system" evidence="8">
    <location>
        <position position="255"/>
    </location>
</feature>
<dbReference type="PROSITE" id="PS51695">
    <property type="entry name" value="SEDOLISIN"/>
    <property type="match status" value="1"/>
</dbReference>
<dbReference type="GO" id="GO:0046872">
    <property type="term" value="F:metal ion binding"/>
    <property type="evidence" value="ECO:0007669"/>
    <property type="project" value="UniProtKB-KW"/>
</dbReference>
<evidence type="ECO:0000256" key="6">
    <source>
        <dbReference type="ARBA" id="ARBA00022837"/>
    </source>
</evidence>
<dbReference type="GO" id="GO:0004252">
    <property type="term" value="F:serine-type endopeptidase activity"/>
    <property type="evidence" value="ECO:0007669"/>
    <property type="project" value="UniProtKB-UniRule"/>
</dbReference>
<keyword evidence="5 8" id="KW-0720">Serine protease</keyword>
<dbReference type="SUPFAM" id="SSF54897">
    <property type="entry name" value="Protease propeptides/inhibitors"/>
    <property type="match status" value="1"/>
</dbReference>
<dbReference type="GO" id="GO:0008240">
    <property type="term" value="F:tripeptidyl-peptidase activity"/>
    <property type="evidence" value="ECO:0007669"/>
    <property type="project" value="TreeGrafter"/>
</dbReference>
<organism evidence="11 12">
    <name type="scientific">Aliidongia dinghuensis</name>
    <dbReference type="NCBI Taxonomy" id="1867774"/>
    <lineage>
        <taxon>Bacteria</taxon>
        <taxon>Pseudomonadati</taxon>
        <taxon>Pseudomonadota</taxon>
        <taxon>Alphaproteobacteria</taxon>
        <taxon>Rhodospirillales</taxon>
        <taxon>Dongiaceae</taxon>
        <taxon>Aliidongia</taxon>
    </lineage>
</organism>
<keyword evidence="12" id="KW-1185">Reference proteome</keyword>
<dbReference type="Proteomes" id="UP000646365">
    <property type="component" value="Unassembled WGS sequence"/>
</dbReference>
<keyword evidence="6" id="KW-0106">Calcium</keyword>
<protein>
    <submittedName>
        <fullName evidence="11">Pseudomonapepsin</fullName>
    </submittedName>
</protein>
<feature type="signal peptide" evidence="9">
    <location>
        <begin position="1"/>
        <end position="24"/>
    </location>
</feature>
<dbReference type="InterPro" id="IPR050819">
    <property type="entry name" value="Tripeptidyl-peptidase_I"/>
</dbReference>
<dbReference type="PROSITE" id="PS00138">
    <property type="entry name" value="SUBTILASE_SER"/>
    <property type="match status" value="1"/>
</dbReference>
<evidence type="ECO:0000313" key="12">
    <source>
        <dbReference type="Proteomes" id="UP000646365"/>
    </source>
</evidence>
<reference evidence="11" key="2">
    <citation type="submission" date="2020-09" db="EMBL/GenBank/DDBJ databases">
        <authorList>
            <person name="Sun Q."/>
            <person name="Zhou Y."/>
        </authorList>
    </citation>
    <scope>NUCLEOTIDE SEQUENCE</scope>
    <source>
        <strain evidence="11">CGMCC 1.15725</strain>
    </source>
</reference>
<dbReference type="InterPro" id="IPR015366">
    <property type="entry name" value="S53_propep"/>
</dbReference>
<comment type="caution">
    <text evidence="11">The sequence shown here is derived from an EMBL/GenBank/DDBJ whole genome shotgun (WGS) entry which is preliminary data.</text>
</comment>
<proteinExistence type="predicted"/>
<keyword evidence="2 8" id="KW-0645">Protease</keyword>
<keyword evidence="9" id="KW-0732">Signal</keyword>
<dbReference type="InterPro" id="IPR023828">
    <property type="entry name" value="Peptidase_S8_Ser-AS"/>
</dbReference>
<dbReference type="SMART" id="SM00944">
    <property type="entry name" value="Pro-kuma_activ"/>
    <property type="match status" value="1"/>
</dbReference>
<dbReference type="SUPFAM" id="SSF52743">
    <property type="entry name" value="Subtilisin-like"/>
    <property type="match status" value="1"/>
</dbReference>
<sequence>MIKYRHSLAVGALLSALVPLAATAGELARDQRVEFDIALNPRNPETFAQLLTALSTPGSSQYGHWLTPEQYTREFGTSNETLAAVTAELSRAGLTVLETHAHGLHVAGRAADVGAAFSLRLQQGQARNGSARVVASGQPVLTPALAAAGARIVAFDNFERMRAFARPTAGGAKPQNATSPTGGYWATDLKQAYDGPSYQALTGQGRTIAILMSGDVQTSDIQSYFSRQGLAMPSLTRIAVNGGATYSASNDGSFEATLDVEQAGGMAPKAQILLYLIPDLSDANILAGLSRIVSDNKADIVSLSFGGCEKFYTAAYNGGHDASGALVSYEQVFERGNAQGITFVVASGDEGGLQCPAPAYFSGKAGQSWLAGASAPAVSPAVTAVGGTNLVTSYIPGSTASTYVSENAYGDPLTAVDPYGIGVTLKGGYWGSGGGPSVYFKAPSWQSLVKTGTSMRATPDMALQMGGCPSDAKQPCGANRSYVIEIFAGQAYGAVGTSASTPAFAGVLALWEQKLGNTRLGNVNPVLYQAAKTEGLGGSSLKPFRQRIAGYNGVYTSTSTGSTPYNMVVGNGTVDIRQLINGTSIAAAGNPGTASNP</sequence>
<dbReference type="CDD" id="cd04056">
    <property type="entry name" value="Peptidases_S53"/>
    <property type="match status" value="1"/>
</dbReference>
<keyword evidence="7" id="KW-0865">Zymogen</keyword>
<dbReference type="Pfam" id="PF09286">
    <property type="entry name" value="Pro-kuma_activ"/>
    <property type="match status" value="1"/>
</dbReference>
<feature type="active site" description="Charge relay system" evidence="8">
    <location>
        <position position="498"/>
    </location>
</feature>
<evidence type="ECO:0000256" key="9">
    <source>
        <dbReference type="SAM" id="SignalP"/>
    </source>
</evidence>
<evidence type="ECO:0000313" key="11">
    <source>
        <dbReference type="EMBL" id="GGF39277.1"/>
    </source>
</evidence>
<evidence type="ECO:0000256" key="2">
    <source>
        <dbReference type="ARBA" id="ARBA00022670"/>
    </source>
</evidence>
<name>A0A8J2YYM4_9PROT</name>
<feature type="active site" description="Charge relay system" evidence="8">
    <location>
        <position position="259"/>
    </location>
</feature>
<dbReference type="Pfam" id="PF00082">
    <property type="entry name" value="Peptidase_S8"/>
    <property type="match status" value="1"/>
</dbReference>
<comment type="caution">
    <text evidence="8">Lacks conserved residue(s) required for the propagation of feature annotation.</text>
</comment>
<dbReference type="Gene3D" id="3.40.50.200">
    <property type="entry name" value="Peptidase S8/S53 domain"/>
    <property type="match status" value="1"/>
</dbReference>
<evidence type="ECO:0000256" key="1">
    <source>
        <dbReference type="ARBA" id="ARBA00001913"/>
    </source>
</evidence>
<evidence type="ECO:0000256" key="5">
    <source>
        <dbReference type="ARBA" id="ARBA00022825"/>
    </source>
</evidence>
<accession>A0A8J2YYM4</accession>
<dbReference type="InterPro" id="IPR000209">
    <property type="entry name" value="Peptidase_S8/S53_dom"/>
</dbReference>
<dbReference type="AlphaFoldDB" id="A0A8J2YYM4"/>
<evidence type="ECO:0000256" key="8">
    <source>
        <dbReference type="PROSITE-ProRule" id="PRU01032"/>
    </source>
</evidence>
<dbReference type="GO" id="GO:0006508">
    <property type="term" value="P:proteolysis"/>
    <property type="evidence" value="ECO:0007669"/>
    <property type="project" value="UniProtKB-KW"/>
</dbReference>
<reference evidence="11" key="1">
    <citation type="journal article" date="2014" name="Int. J. Syst. Evol. Microbiol.">
        <title>Complete genome sequence of Corynebacterium casei LMG S-19264T (=DSM 44701T), isolated from a smear-ripened cheese.</title>
        <authorList>
            <consortium name="US DOE Joint Genome Institute (JGI-PGF)"/>
            <person name="Walter F."/>
            <person name="Albersmeier A."/>
            <person name="Kalinowski J."/>
            <person name="Ruckert C."/>
        </authorList>
    </citation>
    <scope>NUCLEOTIDE SEQUENCE</scope>
    <source>
        <strain evidence="11">CGMCC 1.15725</strain>
    </source>
</reference>
<gene>
    <name evidence="11" type="ORF">GCM10011611_52080</name>
</gene>
<dbReference type="PANTHER" id="PTHR14218">
    <property type="entry name" value="PROTEASE S8 TRIPEPTIDYL PEPTIDASE I CLN2"/>
    <property type="match status" value="1"/>
</dbReference>
<feature type="chain" id="PRO_5035150371" evidence="9">
    <location>
        <begin position="25"/>
        <end position="597"/>
    </location>
</feature>
<dbReference type="InterPro" id="IPR030400">
    <property type="entry name" value="Sedolisin_dom"/>
</dbReference>
<evidence type="ECO:0000256" key="7">
    <source>
        <dbReference type="ARBA" id="ARBA00023145"/>
    </source>
</evidence>
<evidence type="ECO:0000259" key="10">
    <source>
        <dbReference type="PROSITE" id="PS51695"/>
    </source>
</evidence>
<evidence type="ECO:0000256" key="4">
    <source>
        <dbReference type="ARBA" id="ARBA00022801"/>
    </source>
</evidence>
<dbReference type="PANTHER" id="PTHR14218:SF15">
    <property type="entry name" value="TRIPEPTIDYL-PEPTIDASE 1"/>
    <property type="match status" value="1"/>
</dbReference>
<keyword evidence="3" id="KW-0479">Metal-binding</keyword>
<feature type="domain" description="Peptidase S53" evidence="10">
    <location>
        <begin position="183"/>
        <end position="586"/>
    </location>
</feature>
<keyword evidence="4 8" id="KW-0378">Hydrolase</keyword>
<dbReference type="EMBL" id="BMJQ01000016">
    <property type="protein sequence ID" value="GGF39277.1"/>
    <property type="molecule type" value="Genomic_DNA"/>
</dbReference>
<dbReference type="InterPro" id="IPR036852">
    <property type="entry name" value="Peptidase_S8/S53_dom_sf"/>
</dbReference>
<dbReference type="CDD" id="cd11377">
    <property type="entry name" value="Pro-peptidase_S53"/>
    <property type="match status" value="1"/>
</dbReference>